<dbReference type="GO" id="GO:0006281">
    <property type="term" value="P:DNA repair"/>
    <property type="evidence" value="ECO:0007669"/>
    <property type="project" value="UniProtKB-KW"/>
</dbReference>
<evidence type="ECO:0000256" key="5">
    <source>
        <dbReference type="ARBA" id="ARBA00022679"/>
    </source>
</evidence>
<comment type="similarity">
    <text evidence="2">Belongs to the MGMT family.</text>
</comment>
<dbReference type="InterPro" id="IPR014048">
    <property type="entry name" value="MethylDNA_cys_MeTrfase_DNA-bd"/>
</dbReference>
<reference evidence="10 11" key="1">
    <citation type="submission" date="2020-03" db="EMBL/GenBank/DDBJ databases">
        <title>Vagococcus sp. nov., isolated from beetles.</title>
        <authorList>
            <person name="Hyun D.-W."/>
            <person name="Bae J.-W."/>
        </authorList>
    </citation>
    <scope>NUCLEOTIDE SEQUENCE [LARGE SCALE GENOMIC DNA]</scope>
    <source>
        <strain evidence="10 11">HDW17A</strain>
    </source>
</reference>
<comment type="catalytic activity">
    <reaction evidence="8">
        <text>a 6-O-methyl-2'-deoxyguanosine in DNA + L-cysteinyl-[protein] = S-methyl-L-cysteinyl-[protein] + a 2'-deoxyguanosine in DNA</text>
        <dbReference type="Rhea" id="RHEA:24000"/>
        <dbReference type="Rhea" id="RHEA-COMP:10131"/>
        <dbReference type="Rhea" id="RHEA-COMP:10132"/>
        <dbReference type="Rhea" id="RHEA-COMP:11367"/>
        <dbReference type="Rhea" id="RHEA-COMP:11368"/>
        <dbReference type="ChEBI" id="CHEBI:29950"/>
        <dbReference type="ChEBI" id="CHEBI:82612"/>
        <dbReference type="ChEBI" id="CHEBI:85445"/>
        <dbReference type="ChEBI" id="CHEBI:85448"/>
        <dbReference type="EC" id="2.1.1.63"/>
    </reaction>
</comment>
<dbReference type="PANTHER" id="PTHR10815">
    <property type="entry name" value="METHYLATED-DNA--PROTEIN-CYSTEINE METHYLTRANSFERASE"/>
    <property type="match status" value="1"/>
</dbReference>
<comment type="catalytic activity">
    <reaction evidence="1">
        <text>a 4-O-methyl-thymidine in DNA + L-cysteinyl-[protein] = a thymidine in DNA + S-methyl-L-cysteinyl-[protein]</text>
        <dbReference type="Rhea" id="RHEA:53428"/>
        <dbReference type="Rhea" id="RHEA-COMP:10131"/>
        <dbReference type="Rhea" id="RHEA-COMP:10132"/>
        <dbReference type="Rhea" id="RHEA-COMP:13555"/>
        <dbReference type="Rhea" id="RHEA-COMP:13556"/>
        <dbReference type="ChEBI" id="CHEBI:29950"/>
        <dbReference type="ChEBI" id="CHEBI:82612"/>
        <dbReference type="ChEBI" id="CHEBI:137386"/>
        <dbReference type="ChEBI" id="CHEBI:137387"/>
        <dbReference type="EC" id="2.1.1.63"/>
    </reaction>
</comment>
<keyword evidence="11" id="KW-1185">Reference proteome</keyword>
<keyword evidence="4 10" id="KW-0489">Methyltransferase</keyword>
<dbReference type="AlphaFoldDB" id="A0A6G8AL24"/>
<name>A0A6G8AL24_9ENTE</name>
<evidence type="ECO:0000256" key="7">
    <source>
        <dbReference type="ARBA" id="ARBA00023204"/>
    </source>
</evidence>
<evidence type="ECO:0000256" key="3">
    <source>
        <dbReference type="ARBA" id="ARBA00011918"/>
    </source>
</evidence>
<dbReference type="Gene3D" id="1.10.10.10">
    <property type="entry name" value="Winged helix-like DNA-binding domain superfamily/Winged helix DNA-binding domain"/>
    <property type="match status" value="1"/>
</dbReference>
<dbReference type="Pfam" id="PF01035">
    <property type="entry name" value="DNA_binding_1"/>
    <property type="match status" value="1"/>
</dbReference>
<dbReference type="SUPFAM" id="SSF46767">
    <property type="entry name" value="Methylated DNA-protein cysteine methyltransferase, C-terminal domain"/>
    <property type="match status" value="1"/>
</dbReference>
<proteinExistence type="inferred from homology"/>
<dbReference type="NCBIfam" id="TIGR00589">
    <property type="entry name" value="ogt"/>
    <property type="match status" value="1"/>
</dbReference>
<dbReference type="EC" id="2.1.1.63" evidence="3"/>
<sequence length="171" mass="19817">MYYMETFQVMNEELIGIASDFGLVFLGTRSAGEAFVKKHQINKIINKENQIFQELNEWLDAYEKQEPRPRLFKLELMQEVTIFQKEVWRAMEEIPYGASCSYQDIAKKIKNPRAVQAVGTAIGKNPWLLLVPCHRVLRKTDEIGGFSAVLDLKRKLLAHEKINFVENIGDR</sequence>
<evidence type="ECO:0000313" key="11">
    <source>
        <dbReference type="Proteomes" id="UP000500890"/>
    </source>
</evidence>
<dbReference type="InterPro" id="IPR001497">
    <property type="entry name" value="MethylDNA_cys_MeTrfase_AS"/>
</dbReference>
<keyword evidence="7" id="KW-0234">DNA repair</keyword>
<dbReference type="RefSeq" id="WP_166006596.1">
    <property type="nucleotide sequence ID" value="NZ_CP049886.1"/>
</dbReference>
<feature type="domain" description="Methylated-DNA-[protein]-cysteine S-methyltransferase DNA binding" evidence="9">
    <location>
        <begin position="83"/>
        <end position="161"/>
    </location>
</feature>
<keyword evidence="5 10" id="KW-0808">Transferase</keyword>
<evidence type="ECO:0000256" key="6">
    <source>
        <dbReference type="ARBA" id="ARBA00022763"/>
    </source>
</evidence>
<evidence type="ECO:0000256" key="4">
    <source>
        <dbReference type="ARBA" id="ARBA00022603"/>
    </source>
</evidence>
<evidence type="ECO:0000256" key="1">
    <source>
        <dbReference type="ARBA" id="ARBA00001286"/>
    </source>
</evidence>
<dbReference type="KEGG" id="vah:G7081_01025"/>
<evidence type="ECO:0000256" key="8">
    <source>
        <dbReference type="ARBA" id="ARBA00049348"/>
    </source>
</evidence>
<organism evidence="10 11">
    <name type="scientific">Vagococcus coleopterorum</name>
    <dbReference type="NCBI Taxonomy" id="2714946"/>
    <lineage>
        <taxon>Bacteria</taxon>
        <taxon>Bacillati</taxon>
        <taxon>Bacillota</taxon>
        <taxon>Bacilli</taxon>
        <taxon>Lactobacillales</taxon>
        <taxon>Enterococcaceae</taxon>
        <taxon>Vagococcus</taxon>
    </lineage>
</organism>
<dbReference type="PANTHER" id="PTHR10815:SF12">
    <property type="entry name" value="METHYLATED-DNA--PROTEIN-CYSTEINE METHYLTRANSFERASE, INDUCIBLE"/>
    <property type="match status" value="1"/>
</dbReference>
<dbReference type="CDD" id="cd06445">
    <property type="entry name" value="ATase"/>
    <property type="match status" value="1"/>
</dbReference>
<dbReference type="FunFam" id="1.10.10.10:FF:000214">
    <property type="entry name" value="Methylated-DNA--protein-cysteine methyltransferase"/>
    <property type="match status" value="1"/>
</dbReference>
<dbReference type="EMBL" id="CP049886">
    <property type="protein sequence ID" value="QIL45771.1"/>
    <property type="molecule type" value="Genomic_DNA"/>
</dbReference>
<dbReference type="InterPro" id="IPR036217">
    <property type="entry name" value="MethylDNA_cys_MeTrfase_DNAb"/>
</dbReference>
<protein>
    <recommendedName>
        <fullName evidence="3">methylated-DNA--[protein]-cysteine S-methyltransferase</fullName>
        <ecNumber evidence="3">2.1.1.63</ecNumber>
    </recommendedName>
</protein>
<gene>
    <name evidence="10" type="ORF">G7081_01025</name>
</gene>
<evidence type="ECO:0000259" key="9">
    <source>
        <dbReference type="Pfam" id="PF01035"/>
    </source>
</evidence>
<dbReference type="GO" id="GO:0032259">
    <property type="term" value="P:methylation"/>
    <property type="evidence" value="ECO:0007669"/>
    <property type="project" value="UniProtKB-KW"/>
</dbReference>
<dbReference type="Proteomes" id="UP000500890">
    <property type="component" value="Chromosome"/>
</dbReference>
<evidence type="ECO:0000313" key="10">
    <source>
        <dbReference type="EMBL" id="QIL45771.1"/>
    </source>
</evidence>
<evidence type="ECO:0000256" key="2">
    <source>
        <dbReference type="ARBA" id="ARBA00008711"/>
    </source>
</evidence>
<dbReference type="InterPro" id="IPR036388">
    <property type="entry name" value="WH-like_DNA-bd_sf"/>
</dbReference>
<dbReference type="PROSITE" id="PS00374">
    <property type="entry name" value="MGMT"/>
    <property type="match status" value="1"/>
</dbReference>
<dbReference type="GO" id="GO:0003908">
    <property type="term" value="F:methylated-DNA-[protein]-cysteine S-methyltransferase activity"/>
    <property type="evidence" value="ECO:0007669"/>
    <property type="project" value="UniProtKB-EC"/>
</dbReference>
<keyword evidence="6" id="KW-0227">DNA damage</keyword>
<accession>A0A6G8AL24</accession>